<dbReference type="SUPFAM" id="SSF54001">
    <property type="entry name" value="Cysteine proteinases"/>
    <property type="match status" value="1"/>
</dbReference>
<protein>
    <submittedName>
        <fullName evidence="3">CHAP domain-containing protein</fullName>
    </submittedName>
</protein>
<evidence type="ECO:0000256" key="1">
    <source>
        <dbReference type="SAM" id="MobiDB-lite"/>
    </source>
</evidence>
<organism evidence="3 4">
    <name type="scientific">Cryobacterium glaciale</name>
    <dbReference type="NCBI Taxonomy" id="1259145"/>
    <lineage>
        <taxon>Bacteria</taxon>
        <taxon>Bacillati</taxon>
        <taxon>Actinomycetota</taxon>
        <taxon>Actinomycetes</taxon>
        <taxon>Micrococcales</taxon>
        <taxon>Microbacteriaceae</taxon>
        <taxon>Cryobacterium</taxon>
    </lineage>
</organism>
<dbReference type="PANTHER" id="PTHR40032:SF1">
    <property type="entry name" value="EXPORTED PROTEIN"/>
    <property type="match status" value="1"/>
</dbReference>
<dbReference type="OrthoDB" id="4981342at2"/>
<feature type="domain" description="Putative amidase" evidence="2">
    <location>
        <begin position="97"/>
        <end position="235"/>
    </location>
</feature>
<evidence type="ECO:0000313" key="4">
    <source>
        <dbReference type="Proteomes" id="UP000298173"/>
    </source>
</evidence>
<dbReference type="EMBL" id="SOEY01000020">
    <property type="protein sequence ID" value="TFB72104.1"/>
    <property type="molecule type" value="Genomic_DNA"/>
</dbReference>
<name>A0A4R8UWI7_9MICO</name>
<feature type="region of interest" description="Disordered" evidence="1">
    <location>
        <begin position="44"/>
        <end position="75"/>
    </location>
</feature>
<dbReference type="InterPro" id="IPR038765">
    <property type="entry name" value="Papain-like_cys_pep_sf"/>
</dbReference>
<gene>
    <name evidence="3" type="ORF">E3O06_10850</name>
</gene>
<keyword evidence="4" id="KW-1185">Reference proteome</keyword>
<proteinExistence type="predicted"/>
<dbReference type="PANTHER" id="PTHR40032">
    <property type="entry name" value="EXPORTED PROTEIN-RELATED"/>
    <property type="match status" value="1"/>
</dbReference>
<dbReference type="InterPro" id="IPR024301">
    <property type="entry name" value="Amidase_6"/>
</dbReference>
<sequence>MSSSKRSEYIVQLTRWQRLGLTTAVGAVLAVGATALVVQALEGSAESTNTGPAKTAQVTDAATPAATDDPARATPTEPAAAVEVEAAPVLSAPVAAQVDYLLAHWPLENYNSAEWGVLGENDCVNFASQAMIARGWTMDSVWSSPKNGNAYDASAAWRSSTAFMKYIAQAGKATALTDQQRDQVKVGDIVQFDWDNTGDRDHTGIVTRVEKVGETISISFAGHTLDSDYRSVDTAITVDHPGGTAYYWSVP</sequence>
<evidence type="ECO:0000313" key="3">
    <source>
        <dbReference type="EMBL" id="TFB72104.1"/>
    </source>
</evidence>
<feature type="compositionally biased region" description="Low complexity" evidence="1">
    <location>
        <begin position="55"/>
        <end position="75"/>
    </location>
</feature>
<dbReference type="Pfam" id="PF12671">
    <property type="entry name" value="Amidase_6"/>
    <property type="match status" value="1"/>
</dbReference>
<evidence type="ECO:0000259" key="2">
    <source>
        <dbReference type="Pfam" id="PF12671"/>
    </source>
</evidence>
<dbReference type="Proteomes" id="UP000298173">
    <property type="component" value="Unassembled WGS sequence"/>
</dbReference>
<comment type="caution">
    <text evidence="3">The sequence shown here is derived from an EMBL/GenBank/DDBJ whole genome shotgun (WGS) entry which is preliminary data.</text>
</comment>
<reference evidence="3 4" key="1">
    <citation type="submission" date="2019-03" db="EMBL/GenBank/DDBJ databases">
        <title>Genomics of glacier-inhabiting Cryobacterium strains.</title>
        <authorList>
            <person name="Liu Q."/>
            <person name="Xin Y.-H."/>
        </authorList>
    </citation>
    <scope>NUCLEOTIDE SEQUENCE [LARGE SCALE GENOMIC DNA]</scope>
    <source>
        <strain evidence="3 4">HLT2-23</strain>
    </source>
</reference>
<accession>A0A4R8UWI7</accession>
<dbReference type="AlphaFoldDB" id="A0A4R8UWI7"/>